<dbReference type="CDD" id="cd16936">
    <property type="entry name" value="HATPase_RsbW-like"/>
    <property type="match status" value="1"/>
</dbReference>
<dbReference type="Pfam" id="PF13581">
    <property type="entry name" value="HATPase_c_2"/>
    <property type="match status" value="1"/>
</dbReference>
<feature type="region of interest" description="Disordered" evidence="2">
    <location>
        <begin position="158"/>
        <end position="177"/>
    </location>
</feature>
<proteinExistence type="predicted"/>
<sequence length="177" mass="19055">MHDSSDLPCAEAIEVPERLDRPLTVATERSAWLPRHRKSGGVARRLLRGFLADMTDGELYVAVGELVLTELVNNAVQHGRTSPGRLIFVRFDLSPGALRVEVHDASNDRPTVHRAGVDDECGRGLWLVDQLSVRWGCRPRAGGVGKAVWSVVGPAAAARPSTAPAQESSGVSRMGES</sequence>
<dbReference type="Proteomes" id="UP001500305">
    <property type="component" value="Unassembled WGS sequence"/>
</dbReference>
<protein>
    <submittedName>
        <fullName evidence="4">ATP-binding protein</fullName>
    </submittedName>
</protein>
<keyword evidence="4" id="KW-0067">ATP-binding</keyword>
<dbReference type="InterPro" id="IPR050267">
    <property type="entry name" value="Anti-sigma-factor_SerPK"/>
</dbReference>
<accession>A0ABP5R461</accession>
<dbReference type="Gene3D" id="3.30.565.10">
    <property type="entry name" value="Histidine kinase-like ATPase, C-terminal domain"/>
    <property type="match status" value="1"/>
</dbReference>
<keyword evidence="1" id="KW-0723">Serine/threonine-protein kinase</keyword>
<dbReference type="EMBL" id="BAAATR010000015">
    <property type="protein sequence ID" value="GAA2250225.1"/>
    <property type="molecule type" value="Genomic_DNA"/>
</dbReference>
<organism evidence="4 5">
    <name type="scientific">Kitasatospora cystarginea</name>
    <dbReference type="NCBI Taxonomy" id="58350"/>
    <lineage>
        <taxon>Bacteria</taxon>
        <taxon>Bacillati</taxon>
        <taxon>Actinomycetota</taxon>
        <taxon>Actinomycetes</taxon>
        <taxon>Kitasatosporales</taxon>
        <taxon>Streptomycetaceae</taxon>
        <taxon>Kitasatospora</taxon>
    </lineage>
</organism>
<keyword evidence="1" id="KW-0808">Transferase</keyword>
<gene>
    <name evidence="4" type="ORF">GCM10010430_36240</name>
</gene>
<dbReference type="PANTHER" id="PTHR35526">
    <property type="entry name" value="ANTI-SIGMA-F FACTOR RSBW-RELATED"/>
    <property type="match status" value="1"/>
</dbReference>
<dbReference type="InterPro" id="IPR003594">
    <property type="entry name" value="HATPase_dom"/>
</dbReference>
<dbReference type="RefSeq" id="WP_344637452.1">
    <property type="nucleotide sequence ID" value="NZ_BAAATR010000015.1"/>
</dbReference>
<dbReference type="GO" id="GO:0005524">
    <property type="term" value="F:ATP binding"/>
    <property type="evidence" value="ECO:0007669"/>
    <property type="project" value="UniProtKB-KW"/>
</dbReference>
<feature type="domain" description="Histidine kinase/HSP90-like ATPase" evidence="3">
    <location>
        <begin position="62"/>
        <end position="133"/>
    </location>
</feature>
<reference evidence="5" key="1">
    <citation type="journal article" date="2019" name="Int. J. Syst. Evol. Microbiol.">
        <title>The Global Catalogue of Microorganisms (GCM) 10K type strain sequencing project: providing services to taxonomists for standard genome sequencing and annotation.</title>
        <authorList>
            <consortium name="The Broad Institute Genomics Platform"/>
            <consortium name="The Broad Institute Genome Sequencing Center for Infectious Disease"/>
            <person name="Wu L."/>
            <person name="Ma J."/>
        </authorList>
    </citation>
    <scope>NUCLEOTIDE SEQUENCE [LARGE SCALE GENOMIC DNA]</scope>
    <source>
        <strain evidence="5">JCM 7356</strain>
    </source>
</reference>
<dbReference type="InterPro" id="IPR036890">
    <property type="entry name" value="HATPase_C_sf"/>
</dbReference>
<evidence type="ECO:0000313" key="5">
    <source>
        <dbReference type="Proteomes" id="UP001500305"/>
    </source>
</evidence>
<keyword evidence="4" id="KW-0547">Nucleotide-binding</keyword>
<keyword evidence="1" id="KW-0418">Kinase</keyword>
<name>A0ABP5R461_9ACTN</name>
<evidence type="ECO:0000256" key="1">
    <source>
        <dbReference type="ARBA" id="ARBA00022527"/>
    </source>
</evidence>
<keyword evidence="5" id="KW-1185">Reference proteome</keyword>
<dbReference type="PANTHER" id="PTHR35526:SF3">
    <property type="entry name" value="ANTI-SIGMA-F FACTOR RSBW"/>
    <property type="match status" value="1"/>
</dbReference>
<dbReference type="SUPFAM" id="SSF55874">
    <property type="entry name" value="ATPase domain of HSP90 chaperone/DNA topoisomerase II/histidine kinase"/>
    <property type="match status" value="1"/>
</dbReference>
<evidence type="ECO:0000313" key="4">
    <source>
        <dbReference type="EMBL" id="GAA2250225.1"/>
    </source>
</evidence>
<evidence type="ECO:0000259" key="3">
    <source>
        <dbReference type="Pfam" id="PF13581"/>
    </source>
</evidence>
<comment type="caution">
    <text evidence="4">The sequence shown here is derived from an EMBL/GenBank/DDBJ whole genome shotgun (WGS) entry which is preliminary data.</text>
</comment>
<evidence type="ECO:0000256" key="2">
    <source>
        <dbReference type="SAM" id="MobiDB-lite"/>
    </source>
</evidence>